<dbReference type="InterPro" id="IPR038726">
    <property type="entry name" value="PDDEXK_AddAB-type"/>
</dbReference>
<comment type="caution">
    <text evidence="2">The sequence shown here is derived from an EMBL/GenBank/DDBJ whole genome shotgun (WGS) entry which is preliminary data.</text>
</comment>
<gene>
    <name evidence="2" type="ORF">CEN89_671</name>
</gene>
<evidence type="ECO:0000259" key="1">
    <source>
        <dbReference type="Pfam" id="PF12705"/>
    </source>
</evidence>
<feature type="domain" description="PD-(D/E)XK endonuclease-like" evidence="1">
    <location>
        <begin position="23"/>
        <end position="244"/>
    </location>
</feature>
<reference evidence="2 3" key="1">
    <citation type="submission" date="2017-07" db="EMBL/GenBank/DDBJ databases">
        <title>Mechanisms for carbon and nitrogen cycling indicate functional differentiation within the Candidate Phyla Radiation.</title>
        <authorList>
            <person name="Danczak R.E."/>
            <person name="Johnston M.D."/>
            <person name="Kenah C."/>
            <person name="Slattery M."/>
            <person name="Wrighton K.C."/>
            <person name="Wilkins M.J."/>
        </authorList>
    </citation>
    <scope>NUCLEOTIDE SEQUENCE [LARGE SCALE GENOMIC DNA]</scope>
    <source>
        <strain evidence="2">Licking1014_7</strain>
    </source>
</reference>
<sequence length="256" mass="29785">MSKYYQVPRKTGNYEPGAKNPFRLSRSKVDLFLNCPRCFYLDRRLGIPPPPGYPFTLNTAVDELLKKDFDIHRLAGRAHPLMKKYGIKAKPLAHIKLNDWRDSLRKGVTFYHSRTGFFLTGGIDDVWISDDGELIVVDYKATAKKEEVNLDADWQIGYKRQMEFYQWLFRKNGFKVSDIGYFVYANGKKDKAAFDGRLEFDVKIIPYKGNDGWVENTIMKIKNVLESEKMPLPAEDCDFCKYREAVKKTIDVRKNP</sequence>
<accession>A0A554LI04</accession>
<dbReference type="Pfam" id="PF12705">
    <property type="entry name" value="PDDEXK_1"/>
    <property type="match status" value="1"/>
</dbReference>
<organism evidence="2 3">
    <name type="scientific">Candidatus Berkelbacteria bacterium Licking1014_7</name>
    <dbReference type="NCBI Taxonomy" id="2017147"/>
    <lineage>
        <taxon>Bacteria</taxon>
        <taxon>Candidatus Berkelbacteria</taxon>
    </lineage>
</organism>
<dbReference type="Proteomes" id="UP000315689">
    <property type="component" value="Unassembled WGS sequence"/>
</dbReference>
<dbReference type="EMBL" id="VMGK01000024">
    <property type="protein sequence ID" value="TSC92492.1"/>
    <property type="molecule type" value="Genomic_DNA"/>
</dbReference>
<evidence type="ECO:0000313" key="2">
    <source>
        <dbReference type="EMBL" id="TSC92492.1"/>
    </source>
</evidence>
<protein>
    <recommendedName>
        <fullName evidence="1">PD-(D/E)XK endonuclease-like domain-containing protein</fullName>
    </recommendedName>
</protein>
<evidence type="ECO:0000313" key="3">
    <source>
        <dbReference type="Proteomes" id="UP000315689"/>
    </source>
</evidence>
<proteinExistence type="predicted"/>
<dbReference type="Gene3D" id="3.90.320.10">
    <property type="match status" value="1"/>
</dbReference>
<dbReference type="AlphaFoldDB" id="A0A554LI04"/>
<name>A0A554LI04_9BACT</name>
<dbReference type="InterPro" id="IPR011604">
    <property type="entry name" value="PDDEXK-like_dom_sf"/>
</dbReference>